<organism evidence="1 2">
    <name type="scientific">Arthrobacter globiformis</name>
    <dbReference type="NCBI Taxonomy" id="1665"/>
    <lineage>
        <taxon>Bacteria</taxon>
        <taxon>Bacillati</taxon>
        <taxon>Actinomycetota</taxon>
        <taxon>Actinomycetes</taxon>
        <taxon>Micrococcales</taxon>
        <taxon>Micrococcaceae</taxon>
        <taxon>Arthrobacter</taxon>
    </lineage>
</organism>
<evidence type="ECO:0000313" key="2">
    <source>
        <dbReference type="Proteomes" id="UP000249166"/>
    </source>
</evidence>
<accession>A0A328HEZ8</accession>
<proteinExistence type="predicted"/>
<name>A0A328HEZ8_ARTGO</name>
<protein>
    <submittedName>
        <fullName evidence="1">Uncharacterized protein</fullName>
    </submittedName>
</protein>
<gene>
    <name evidence="1" type="ORF">DBZ45_10455</name>
</gene>
<dbReference type="AlphaFoldDB" id="A0A328HEZ8"/>
<reference evidence="1 2" key="1">
    <citation type="submission" date="2018-04" db="EMBL/GenBank/DDBJ databases">
        <title>Bacteria isolated from cave deposits of Manipur.</title>
        <authorList>
            <person name="Sahoo D."/>
            <person name="Sarangthem I."/>
            <person name="Nandeibam J."/>
        </authorList>
    </citation>
    <scope>NUCLEOTIDE SEQUENCE [LARGE SCALE GENOMIC DNA]</scope>
    <source>
        <strain evidence="2">mrc11</strain>
    </source>
</reference>
<comment type="caution">
    <text evidence="1">The sequence shown here is derived from an EMBL/GenBank/DDBJ whole genome shotgun (WGS) entry which is preliminary data.</text>
</comment>
<dbReference type="EMBL" id="QLNP01000074">
    <property type="protein sequence ID" value="RAM37238.1"/>
    <property type="molecule type" value="Genomic_DNA"/>
</dbReference>
<evidence type="ECO:0000313" key="1">
    <source>
        <dbReference type="EMBL" id="RAM37238.1"/>
    </source>
</evidence>
<sequence>MLPNQSSRKYLSLSKRDVLRRILQFPGIRTAGCDVVTMKIDLEAAVSDFRDELLLGTSEVVPPYRHTEADGVFLVAWLDEKIDVHGVELSASRTPVLETY</sequence>
<dbReference type="Proteomes" id="UP000249166">
    <property type="component" value="Unassembled WGS sequence"/>
</dbReference>